<gene>
    <name evidence="1" type="ORF">ACHAW5_003044</name>
</gene>
<name>A0ABD3P0F4_9STRA</name>
<evidence type="ECO:0000313" key="2">
    <source>
        <dbReference type="Proteomes" id="UP001530315"/>
    </source>
</evidence>
<reference evidence="1 2" key="1">
    <citation type="submission" date="2024-10" db="EMBL/GenBank/DDBJ databases">
        <title>Updated reference genomes for cyclostephanoid diatoms.</title>
        <authorList>
            <person name="Roberts W.R."/>
            <person name="Alverson A.J."/>
        </authorList>
    </citation>
    <scope>NUCLEOTIDE SEQUENCE [LARGE SCALE GENOMIC DNA]</scope>
    <source>
        <strain evidence="1 2">AJA276-08</strain>
    </source>
</reference>
<keyword evidence="2" id="KW-1185">Reference proteome</keyword>
<comment type="caution">
    <text evidence="1">The sequence shown here is derived from an EMBL/GenBank/DDBJ whole genome shotgun (WGS) entry which is preliminary data.</text>
</comment>
<accession>A0ABD3P0F4</accession>
<dbReference type="AlphaFoldDB" id="A0ABD3P0F4"/>
<dbReference type="Proteomes" id="UP001530315">
    <property type="component" value="Unassembled WGS sequence"/>
</dbReference>
<sequence length="160" mass="17400">MMGIMDITNEMVAYALPSRATLARSEHRLAAHCVIVSRQEIKNDGAKKIGIMLDHGHRSGQDHLVKIASWSGYDSRTRSKTIKRRIIDIDSGSHTAKGCADAIKKSVNVYLGGISDDIEVYSAMGDAGGGGAIQHIHPKLIANGTMACDSKRANWTTYYK</sequence>
<evidence type="ECO:0000313" key="1">
    <source>
        <dbReference type="EMBL" id="KAL3781286.1"/>
    </source>
</evidence>
<dbReference type="EMBL" id="JALLAZ020001073">
    <property type="protein sequence ID" value="KAL3781286.1"/>
    <property type="molecule type" value="Genomic_DNA"/>
</dbReference>
<proteinExistence type="predicted"/>
<organism evidence="1 2">
    <name type="scientific">Stephanodiscus triporus</name>
    <dbReference type="NCBI Taxonomy" id="2934178"/>
    <lineage>
        <taxon>Eukaryota</taxon>
        <taxon>Sar</taxon>
        <taxon>Stramenopiles</taxon>
        <taxon>Ochrophyta</taxon>
        <taxon>Bacillariophyta</taxon>
        <taxon>Coscinodiscophyceae</taxon>
        <taxon>Thalassiosirophycidae</taxon>
        <taxon>Stephanodiscales</taxon>
        <taxon>Stephanodiscaceae</taxon>
        <taxon>Stephanodiscus</taxon>
    </lineage>
</organism>
<protein>
    <submittedName>
        <fullName evidence="1">Uncharacterized protein</fullName>
    </submittedName>
</protein>